<dbReference type="AlphaFoldDB" id="A0A511VGZ4"/>
<reference evidence="1 2" key="1">
    <citation type="submission" date="2019-07" db="EMBL/GenBank/DDBJ databases">
        <title>Whole genome shotgun sequence of Aneurinibacillus danicus NBRC 102444.</title>
        <authorList>
            <person name="Hosoyama A."/>
            <person name="Uohara A."/>
            <person name="Ohji S."/>
            <person name="Ichikawa N."/>
        </authorList>
    </citation>
    <scope>NUCLEOTIDE SEQUENCE [LARGE SCALE GENOMIC DNA]</scope>
    <source>
        <strain evidence="1 2">NBRC 102444</strain>
    </source>
</reference>
<dbReference type="EMBL" id="BJXX01000239">
    <property type="protein sequence ID" value="GEN36823.1"/>
    <property type="molecule type" value="Genomic_DNA"/>
</dbReference>
<dbReference type="Gene3D" id="3.90.1200.10">
    <property type="match status" value="1"/>
</dbReference>
<evidence type="ECO:0000313" key="2">
    <source>
        <dbReference type="Proteomes" id="UP000321157"/>
    </source>
</evidence>
<comment type="caution">
    <text evidence="1">The sequence shown here is derived from an EMBL/GenBank/DDBJ whole genome shotgun (WGS) entry which is preliminary data.</text>
</comment>
<dbReference type="Proteomes" id="UP000321157">
    <property type="component" value="Unassembled WGS sequence"/>
</dbReference>
<organism evidence="1 2">
    <name type="scientific">Aneurinibacillus danicus</name>
    <dbReference type="NCBI Taxonomy" id="267746"/>
    <lineage>
        <taxon>Bacteria</taxon>
        <taxon>Bacillati</taxon>
        <taxon>Bacillota</taxon>
        <taxon>Bacilli</taxon>
        <taxon>Bacillales</taxon>
        <taxon>Paenibacillaceae</taxon>
        <taxon>Aneurinibacillus group</taxon>
        <taxon>Aneurinibacillus</taxon>
    </lineage>
</organism>
<protein>
    <submittedName>
        <fullName evidence="1">Uncharacterized protein</fullName>
    </submittedName>
</protein>
<sequence>MYAAKSGRDLSTIHYHLTFAFYKIAVVLQQLYYRWKKGEANDDRFARLDIGIYNLMLQAHRAKNRELL</sequence>
<evidence type="ECO:0000313" key="1">
    <source>
        <dbReference type="EMBL" id="GEN36823.1"/>
    </source>
</evidence>
<keyword evidence="2" id="KW-1185">Reference proteome</keyword>
<accession>A0A511VGZ4</accession>
<name>A0A511VGZ4_9BACL</name>
<proteinExistence type="predicted"/>
<gene>
    <name evidence="1" type="ORF">ADA01nite_42830</name>
</gene>